<dbReference type="STRING" id="1141098.A0A1Y2DPD8"/>
<gene>
    <name evidence="14" type="ORF">BCR38DRAFT_412078</name>
</gene>
<dbReference type="GeneID" id="63774856"/>
<accession>A0A1Y2DPD8</accession>
<keyword evidence="11" id="KW-1133">Transmembrane helix</keyword>
<evidence type="ECO:0000313" key="15">
    <source>
        <dbReference type="Proteomes" id="UP000193689"/>
    </source>
</evidence>
<comment type="caution">
    <text evidence="14">The sequence shown here is derived from an EMBL/GenBank/DDBJ whole genome shotgun (WGS) entry which is preliminary data.</text>
</comment>
<dbReference type="PROSITE" id="PS52012">
    <property type="entry name" value="CFEM"/>
    <property type="match status" value="1"/>
</dbReference>
<comment type="subcellular location">
    <subcellularLocation>
        <location evidence="1">Membrane</location>
        <topology evidence="1">Lipid-anchor</topology>
        <topology evidence="1">GPI-anchor</topology>
    </subcellularLocation>
    <subcellularLocation>
        <location evidence="2">Secreted</location>
    </subcellularLocation>
</comment>
<evidence type="ECO:0000256" key="12">
    <source>
        <dbReference type="SAM" id="SignalP"/>
    </source>
</evidence>
<evidence type="ECO:0000256" key="8">
    <source>
        <dbReference type="ARBA" id="ARBA00023288"/>
    </source>
</evidence>
<evidence type="ECO:0000256" key="2">
    <source>
        <dbReference type="ARBA" id="ARBA00004613"/>
    </source>
</evidence>
<dbReference type="AlphaFoldDB" id="A0A1Y2DPD8"/>
<dbReference type="EMBL" id="MCFJ01000011">
    <property type="protein sequence ID" value="ORY60976.1"/>
    <property type="molecule type" value="Genomic_DNA"/>
</dbReference>
<dbReference type="OrthoDB" id="5421290at2759"/>
<protein>
    <recommendedName>
        <fullName evidence="13">CFEM domain-containing protein</fullName>
    </recommendedName>
</protein>
<sequence>MYVVATFWGVALLVPTIQAANTVTITADTQYNSQRDCVKQCLGSGEATGDFLPALGCTSPYLNTCFCRSSNANLASSFLSTCIATQCKETVATSPAPALSRALSLYNTYCASAGFPIPTVASLVRHSAYLDQPSCVQLCLWHPNQVTDDLMPNMGCGEPWVNGCLCSTGLATKASSFLSACVASRCGKPTTGPDVGAAVGAFDGYCGNVRREEGTATGMDAEAESITGTTATSPGQGSTVVATETGIASSGVNAGLSGGTIAGIVIGACAGIVLVLVVGFVLFRRARRTKTTNDAPSSEPDEMKTYGSSEQQTHSYYPPVPNSLMELPDISTSPLEMPSTPAKRASAVELQ</sequence>
<evidence type="ECO:0000256" key="1">
    <source>
        <dbReference type="ARBA" id="ARBA00004589"/>
    </source>
</evidence>
<evidence type="ECO:0000256" key="10">
    <source>
        <dbReference type="SAM" id="MobiDB-lite"/>
    </source>
</evidence>
<comment type="similarity">
    <text evidence="3">Belongs to the RBT5 family.</text>
</comment>
<feature type="compositionally biased region" description="Polar residues" evidence="10">
    <location>
        <begin position="306"/>
        <end position="315"/>
    </location>
</feature>
<dbReference type="GO" id="GO:0005576">
    <property type="term" value="C:extracellular region"/>
    <property type="evidence" value="ECO:0007669"/>
    <property type="project" value="UniProtKB-SubCell"/>
</dbReference>
<evidence type="ECO:0000259" key="13">
    <source>
        <dbReference type="PROSITE" id="PS52012"/>
    </source>
</evidence>
<name>A0A1Y2DPD8_9PEZI</name>
<keyword evidence="15" id="KW-1185">Reference proteome</keyword>
<keyword evidence="5" id="KW-0336">GPI-anchor</keyword>
<evidence type="ECO:0000256" key="7">
    <source>
        <dbReference type="ARBA" id="ARBA00023157"/>
    </source>
</evidence>
<keyword evidence="11" id="KW-0812">Transmembrane</keyword>
<evidence type="ECO:0000256" key="5">
    <source>
        <dbReference type="ARBA" id="ARBA00022622"/>
    </source>
</evidence>
<proteinExistence type="inferred from homology"/>
<dbReference type="GO" id="GO:0098552">
    <property type="term" value="C:side of membrane"/>
    <property type="evidence" value="ECO:0007669"/>
    <property type="project" value="UniProtKB-KW"/>
</dbReference>
<evidence type="ECO:0000256" key="4">
    <source>
        <dbReference type="ARBA" id="ARBA00022525"/>
    </source>
</evidence>
<keyword evidence="4" id="KW-0964">Secreted</keyword>
<feature type="domain" description="CFEM" evidence="13">
    <location>
        <begin position="107"/>
        <end position="234"/>
    </location>
</feature>
<evidence type="ECO:0000256" key="3">
    <source>
        <dbReference type="ARBA" id="ARBA00010031"/>
    </source>
</evidence>
<organism evidence="14 15">
    <name type="scientific">Pseudomassariella vexata</name>
    <dbReference type="NCBI Taxonomy" id="1141098"/>
    <lineage>
        <taxon>Eukaryota</taxon>
        <taxon>Fungi</taxon>
        <taxon>Dikarya</taxon>
        <taxon>Ascomycota</taxon>
        <taxon>Pezizomycotina</taxon>
        <taxon>Sordariomycetes</taxon>
        <taxon>Xylariomycetidae</taxon>
        <taxon>Amphisphaeriales</taxon>
        <taxon>Pseudomassariaceae</taxon>
        <taxon>Pseudomassariella</taxon>
    </lineage>
</organism>
<reference evidence="14 15" key="1">
    <citation type="submission" date="2016-07" db="EMBL/GenBank/DDBJ databases">
        <title>Pervasive Adenine N6-methylation of Active Genes in Fungi.</title>
        <authorList>
            <consortium name="DOE Joint Genome Institute"/>
            <person name="Mondo S.J."/>
            <person name="Dannebaum R.O."/>
            <person name="Kuo R.C."/>
            <person name="Labutti K."/>
            <person name="Haridas S."/>
            <person name="Kuo A."/>
            <person name="Salamov A."/>
            <person name="Ahrendt S.R."/>
            <person name="Lipzen A."/>
            <person name="Sullivan W."/>
            <person name="Andreopoulos W.B."/>
            <person name="Clum A."/>
            <person name="Lindquist E."/>
            <person name="Daum C."/>
            <person name="Ramamoorthy G.K."/>
            <person name="Gryganskyi A."/>
            <person name="Culley D."/>
            <person name="Magnuson J.K."/>
            <person name="James T.Y."/>
            <person name="O'Malley M.A."/>
            <person name="Stajich J.E."/>
            <person name="Spatafora J.W."/>
            <person name="Visel A."/>
            <person name="Grigoriev I.V."/>
        </authorList>
    </citation>
    <scope>NUCLEOTIDE SEQUENCE [LARGE SCALE GENOMIC DNA]</scope>
    <source>
        <strain evidence="14 15">CBS 129021</strain>
    </source>
</reference>
<keyword evidence="5" id="KW-0325">Glycoprotein</keyword>
<evidence type="ECO:0000256" key="11">
    <source>
        <dbReference type="SAM" id="Phobius"/>
    </source>
</evidence>
<evidence type="ECO:0000313" key="14">
    <source>
        <dbReference type="EMBL" id="ORY60976.1"/>
    </source>
</evidence>
<dbReference type="InterPro" id="IPR008427">
    <property type="entry name" value="Extracellular_membr_CFEM_dom"/>
</dbReference>
<evidence type="ECO:0000256" key="6">
    <source>
        <dbReference type="ARBA" id="ARBA00022729"/>
    </source>
</evidence>
<feature type="signal peptide" evidence="12">
    <location>
        <begin position="1"/>
        <end position="19"/>
    </location>
</feature>
<evidence type="ECO:0000256" key="9">
    <source>
        <dbReference type="PROSITE-ProRule" id="PRU01356"/>
    </source>
</evidence>
<keyword evidence="7" id="KW-1015">Disulfide bond</keyword>
<comment type="caution">
    <text evidence="9">Lacks conserved residue(s) required for the propagation of feature annotation.</text>
</comment>
<feature type="region of interest" description="Disordered" evidence="10">
    <location>
        <begin position="289"/>
        <end position="351"/>
    </location>
</feature>
<keyword evidence="8" id="KW-0449">Lipoprotein</keyword>
<dbReference type="RefSeq" id="XP_040713203.1">
    <property type="nucleotide sequence ID" value="XM_040858644.1"/>
</dbReference>
<feature type="transmembrane region" description="Helical" evidence="11">
    <location>
        <begin position="261"/>
        <end position="283"/>
    </location>
</feature>
<keyword evidence="11" id="KW-0472">Membrane</keyword>
<keyword evidence="6 12" id="KW-0732">Signal</keyword>
<dbReference type="InParanoid" id="A0A1Y2DPD8"/>
<feature type="chain" id="PRO_5012824585" description="CFEM domain-containing protein" evidence="12">
    <location>
        <begin position="20"/>
        <end position="351"/>
    </location>
</feature>
<dbReference type="Proteomes" id="UP000193689">
    <property type="component" value="Unassembled WGS sequence"/>
</dbReference>